<protein>
    <submittedName>
        <fullName evidence="2">Uncharacterized protein</fullName>
    </submittedName>
</protein>
<keyword evidence="3" id="KW-1185">Reference proteome</keyword>
<dbReference type="Gene3D" id="3.90.1280.20">
    <property type="match status" value="1"/>
</dbReference>
<feature type="non-terminal residue" evidence="2">
    <location>
        <position position="1"/>
    </location>
</feature>
<evidence type="ECO:0000256" key="1">
    <source>
        <dbReference type="SAM" id="MobiDB-lite"/>
    </source>
</evidence>
<sequence length="100" mass="11050">NAIVRWFGIEPQEELRSARSSTELASLIQRSADVGTLDAESAELMEMSVEYGTRTAGETMTPRVRPRSRDDTARASPVTGRARETGHSRFPVRDETDAVV</sequence>
<dbReference type="InterPro" id="IPR051676">
    <property type="entry name" value="UPF0053_domain"/>
</dbReference>
<evidence type="ECO:0000313" key="3">
    <source>
        <dbReference type="Proteomes" id="UP000325003"/>
    </source>
</evidence>
<accession>A0A5B1L4A3</accession>
<organism evidence="2 3">
    <name type="scientific">Nocardioides humilatus</name>
    <dbReference type="NCBI Taxonomy" id="2607660"/>
    <lineage>
        <taxon>Bacteria</taxon>
        <taxon>Bacillati</taxon>
        <taxon>Actinomycetota</taxon>
        <taxon>Actinomycetes</taxon>
        <taxon>Propionibacteriales</taxon>
        <taxon>Nocardioidaceae</taxon>
        <taxon>Nocardioides</taxon>
    </lineage>
</organism>
<dbReference type="PANTHER" id="PTHR43099">
    <property type="entry name" value="UPF0053 PROTEIN YRKA"/>
    <property type="match status" value="1"/>
</dbReference>
<dbReference type="InterPro" id="IPR046342">
    <property type="entry name" value="CBS_dom_sf"/>
</dbReference>
<proteinExistence type="predicted"/>
<gene>
    <name evidence="2" type="ORF">F0U44_22180</name>
</gene>
<dbReference type="EMBL" id="VUJV01000034">
    <property type="protein sequence ID" value="KAA1414978.1"/>
    <property type="molecule type" value="Genomic_DNA"/>
</dbReference>
<dbReference type="Proteomes" id="UP000325003">
    <property type="component" value="Unassembled WGS sequence"/>
</dbReference>
<dbReference type="PANTHER" id="PTHR43099:SF6">
    <property type="entry name" value="UPF0053 PROTEIN RV1842C"/>
    <property type="match status" value="1"/>
</dbReference>
<dbReference type="AlphaFoldDB" id="A0A5B1L4A3"/>
<feature type="non-terminal residue" evidence="2">
    <location>
        <position position="100"/>
    </location>
</feature>
<dbReference type="Gene3D" id="3.10.580.10">
    <property type="entry name" value="CBS-domain"/>
    <property type="match status" value="1"/>
</dbReference>
<feature type="compositionally biased region" description="Basic and acidic residues" evidence="1">
    <location>
        <begin position="81"/>
        <end position="100"/>
    </location>
</feature>
<feature type="region of interest" description="Disordered" evidence="1">
    <location>
        <begin position="51"/>
        <end position="100"/>
    </location>
</feature>
<name>A0A5B1L4A3_9ACTN</name>
<reference evidence="2 3" key="2">
    <citation type="submission" date="2019-09" db="EMBL/GenBank/DDBJ databases">
        <authorList>
            <person name="Jin C."/>
        </authorList>
    </citation>
    <scope>NUCLEOTIDE SEQUENCE [LARGE SCALE GENOMIC DNA]</scope>
    <source>
        <strain evidence="2 3">BN130099</strain>
    </source>
</reference>
<evidence type="ECO:0000313" key="2">
    <source>
        <dbReference type="EMBL" id="KAA1414978.1"/>
    </source>
</evidence>
<reference evidence="2 3" key="1">
    <citation type="submission" date="2019-09" db="EMBL/GenBank/DDBJ databases">
        <title>Nocardioides panacisoli sp. nov., isolated from the soil of a ginseng field.</title>
        <authorList>
            <person name="Cho C."/>
        </authorList>
    </citation>
    <scope>NUCLEOTIDE SEQUENCE [LARGE SCALE GENOMIC DNA]</scope>
    <source>
        <strain evidence="2 3">BN130099</strain>
    </source>
</reference>
<comment type="caution">
    <text evidence="2">The sequence shown here is derived from an EMBL/GenBank/DDBJ whole genome shotgun (WGS) entry which is preliminary data.</text>
</comment>